<dbReference type="Proteomes" id="UP000324800">
    <property type="component" value="Unassembled WGS sequence"/>
</dbReference>
<protein>
    <submittedName>
        <fullName evidence="1">Uncharacterized protein</fullName>
    </submittedName>
</protein>
<reference evidence="1 2" key="1">
    <citation type="submission" date="2019-03" db="EMBL/GenBank/DDBJ databases">
        <title>Single cell metagenomics reveals metabolic interactions within the superorganism composed of flagellate Streblomastix strix and complex community of Bacteroidetes bacteria on its surface.</title>
        <authorList>
            <person name="Treitli S.C."/>
            <person name="Kolisko M."/>
            <person name="Husnik F."/>
            <person name="Keeling P."/>
            <person name="Hampl V."/>
        </authorList>
    </citation>
    <scope>NUCLEOTIDE SEQUENCE [LARGE SCALE GENOMIC DNA]</scope>
    <source>
        <strain evidence="1">ST1C</strain>
    </source>
</reference>
<evidence type="ECO:0000313" key="2">
    <source>
        <dbReference type="Proteomes" id="UP000324800"/>
    </source>
</evidence>
<dbReference type="EMBL" id="SNRW01000844">
    <property type="protein sequence ID" value="KAA6398961.1"/>
    <property type="molecule type" value="Genomic_DNA"/>
</dbReference>
<sequence length="102" mass="11228">MTSYIDEALLDAAGLTDFPELYAYIHEREPKPIIDGIANQITVGPQYLQDQVKDNDDKLQVPIPQPIDPIPVPQVQIFSIPAGDVVSSVIQIDEQACISARI</sequence>
<accession>A0A5J4WVI7</accession>
<organism evidence="1 2">
    <name type="scientific">Streblomastix strix</name>
    <dbReference type="NCBI Taxonomy" id="222440"/>
    <lineage>
        <taxon>Eukaryota</taxon>
        <taxon>Metamonada</taxon>
        <taxon>Preaxostyla</taxon>
        <taxon>Oxymonadida</taxon>
        <taxon>Streblomastigidae</taxon>
        <taxon>Streblomastix</taxon>
    </lineage>
</organism>
<dbReference type="AlphaFoldDB" id="A0A5J4WVI7"/>
<comment type="caution">
    <text evidence="1">The sequence shown here is derived from an EMBL/GenBank/DDBJ whole genome shotgun (WGS) entry which is preliminary data.</text>
</comment>
<evidence type="ECO:0000313" key="1">
    <source>
        <dbReference type="EMBL" id="KAA6398961.1"/>
    </source>
</evidence>
<name>A0A5J4WVI7_9EUKA</name>
<proteinExistence type="predicted"/>
<gene>
    <name evidence="1" type="ORF">EZS28_005514</name>
</gene>